<dbReference type="InterPro" id="IPR000719">
    <property type="entry name" value="Prot_kinase_dom"/>
</dbReference>
<dbReference type="GO" id="GO:0004674">
    <property type="term" value="F:protein serine/threonine kinase activity"/>
    <property type="evidence" value="ECO:0007669"/>
    <property type="project" value="UniProtKB-KW"/>
</dbReference>
<evidence type="ECO:0000256" key="13">
    <source>
        <dbReference type="ARBA" id="ARBA00023170"/>
    </source>
</evidence>
<feature type="signal peptide" evidence="18">
    <location>
        <begin position="1"/>
        <end position="31"/>
    </location>
</feature>
<evidence type="ECO:0000256" key="17">
    <source>
        <dbReference type="SAM" id="Phobius"/>
    </source>
</evidence>
<keyword evidence="2" id="KW-0723">Serine/threonine-protein kinase</keyword>
<sequence>MQGLVASNPTPTFLLFLIVALLVQIPSICKAQDLFSCYDSANYTSGTQFETNIHKVFSSLYANTPFTRFNTTVSGEDPNRVYGLVQCRGDTTQDDCRSCVNTSITVIGRLCPLRKEAVIRYWDCVLHYADWNFFGQIDNRGPRVFLYPLQNVSNVTLFNEKVGDLMDNLSTAAAASPSKFATGRTSSEIDFQFVYGMLQCTSDLSDNNCYLCLRTIIADIPNCCNGRSGGNARTVSCILRYDSYPFFDLLSPPPPSPTPASPSPPSPPLSANNGEGTSRTSTTQGKGNGKLIIIVSLVIPVVSVTILVIAVRVWCLRRNLRKENETGKADDGFSLLFDLRTLEVATGGFSDSNKIGQGGSGTVYKGKLLDGREIAVKRLSRSSPQSLEEMRTEILLVAKLQHRNLVPLMGCCLEEQENLLVYEYLPNKSLDKYLFHPVKRLLLDWERRHKIIVGIARGLLYLHQDSQLRIIHRDMKASNVLLDEKMNPKISDFGLARLFHRDQSEDQTNQVAGTFGYMAPEYAIYGRFSTKSDVYAFGVLVLEIVTGQKNSTFLESNRTTNLLSSVWRHWTNGTAIKLLDRTVKQPYPRNEVLRCIHLGLLCVQENPIDRPTMSTVVLMLTSYSISLSVPSRPAFFLWSTTKSNELPMNSSVSKSERSTTESQAHTKNDLTLSDFEPR</sequence>
<dbReference type="InterPro" id="IPR011009">
    <property type="entry name" value="Kinase-like_dom_sf"/>
</dbReference>
<feature type="region of interest" description="Disordered" evidence="16">
    <location>
        <begin position="252"/>
        <end position="284"/>
    </location>
</feature>
<dbReference type="GO" id="GO:0005886">
    <property type="term" value="C:plasma membrane"/>
    <property type="evidence" value="ECO:0007669"/>
    <property type="project" value="TreeGrafter"/>
</dbReference>
<evidence type="ECO:0000256" key="16">
    <source>
        <dbReference type="SAM" id="MobiDB-lite"/>
    </source>
</evidence>
<dbReference type="Pfam" id="PF01657">
    <property type="entry name" value="Stress-antifung"/>
    <property type="match status" value="2"/>
</dbReference>
<keyword evidence="8 15" id="KW-0547">Nucleotide-binding</keyword>
<evidence type="ECO:0000313" key="22">
    <source>
        <dbReference type="Proteomes" id="UP001141806"/>
    </source>
</evidence>
<evidence type="ECO:0000256" key="18">
    <source>
        <dbReference type="SAM" id="SignalP"/>
    </source>
</evidence>
<feature type="compositionally biased region" description="Pro residues" evidence="16">
    <location>
        <begin position="252"/>
        <end position="268"/>
    </location>
</feature>
<dbReference type="PROSITE" id="PS50011">
    <property type="entry name" value="PROTEIN_KINASE_DOM"/>
    <property type="match status" value="1"/>
</dbReference>
<evidence type="ECO:0000259" key="20">
    <source>
        <dbReference type="PROSITE" id="PS51473"/>
    </source>
</evidence>
<gene>
    <name evidence="21" type="ORF">NE237_031914</name>
</gene>
<keyword evidence="6 18" id="KW-0732">Signal</keyword>
<dbReference type="InterPro" id="IPR038408">
    <property type="entry name" value="GNK2_sf"/>
</dbReference>
<feature type="transmembrane region" description="Helical" evidence="17">
    <location>
        <begin position="291"/>
        <end position="315"/>
    </location>
</feature>
<keyword evidence="5 17" id="KW-0812">Transmembrane</keyword>
<dbReference type="PROSITE" id="PS51473">
    <property type="entry name" value="GNK2"/>
    <property type="match status" value="2"/>
</dbReference>
<evidence type="ECO:0000259" key="19">
    <source>
        <dbReference type="PROSITE" id="PS50011"/>
    </source>
</evidence>
<keyword evidence="12 17" id="KW-0472">Membrane</keyword>
<evidence type="ECO:0000256" key="1">
    <source>
        <dbReference type="ARBA" id="ARBA00004167"/>
    </source>
</evidence>
<keyword evidence="11 17" id="KW-1133">Transmembrane helix</keyword>
<dbReference type="Gene3D" id="3.30.200.20">
    <property type="entry name" value="Phosphorylase Kinase, domain 1"/>
    <property type="match status" value="1"/>
</dbReference>
<evidence type="ECO:0000256" key="5">
    <source>
        <dbReference type="ARBA" id="ARBA00022692"/>
    </source>
</evidence>
<evidence type="ECO:0000256" key="9">
    <source>
        <dbReference type="ARBA" id="ARBA00022777"/>
    </source>
</evidence>
<evidence type="ECO:0000256" key="11">
    <source>
        <dbReference type="ARBA" id="ARBA00022989"/>
    </source>
</evidence>
<evidence type="ECO:0000256" key="8">
    <source>
        <dbReference type="ARBA" id="ARBA00022741"/>
    </source>
</evidence>
<dbReference type="InterPro" id="IPR001245">
    <property type="entry name" value="Ser-Thr/Tyr_kinase_cat_dom"/>
</dbReference>
<dbReference type="CDD" id="cd23509">
    <property type="entry name" value="Gnk2-like"/>
    <property type="match status" value="2"/>
</dbReference>
<comment type="subcellular location">
    <subcellularLocation>
        <location evidence="1">Membrane</location>
        <topology evidence="1">Single-pass membrane protein</topology>
    </subcellularLocation>
</comment>
<dbReference type="SMART" id="SM00220">
    <property type="entry name" value="S_TKc"/>
    <property type="match status" value="1"/>
</dbReference>
<dbReference type="GO" id="GO:0005524">
    <property type="term" value="F:ATP binding"/>
    <property type="evidence" value="ECO:0007669"/>
    <property type="project" value="UniProtKB-UniRule"/>
</dbReference>
<feature type="domain" description="Protein kinase" evidence="19">
    <location>
        <begin position="349"/>
        <end position="635"/>
    </location>
</feature>
<feature type="binding site" evidence="15">
    <location>
        <position position="377"/>
    </location>
    <ligand>
        <name>ATP</name>
        <dbReference type="ChEBI" id="CHEBI:30616"/>
    </ligand>
</feature>
<evidence type="ECO:0000256" key="6">
    <source>
        <dbReference type="ARBA" id="ARBA00022729"/>
    </source>
</evidence>
<dbReference type="InterPro" id="IPR017441">
    <property type="entry name" value="Protein_kinase_ATP_BS"/>
</dbReference>
<reference evidence="21" key="1">
    <citation type="journal article" date="2023" name="Plant J.">
        <title>The genome of the king protea, Protea cynaroides.</title>
        <authorList>
            <person name="Chang J."/>
            <person name="Duong T.A."/>
            <person name="Schoeman C."/>
            <person name="Ma X."/>
            <person name="Roodt D."/>
            <person name="Barker N."/>
            <person name="Li Z."/>
            <person name="Van de Peer Y."/>
            <person name="Mizrachi E."/>
        </authorList>
    </citation>
    <scope>NUCLEOTIDE SEQUENCE</scope>
    <source>
        <tissue evidence="21">Young leaves</tissue>
    </source>
</reference>
<dbReference type="AlphaFoldDB" id="A0A9Q0L2B8"/>
<dbReference type="PROSITE" id="PS00107">
    <property type="entry name" value="PROTEIN_KINASE_ATP"/>
    <property type="match status" value="1"/>
</dbReference>
<feature type="region of interest" description="Disordered" evidence="16">
    <location>
        <begin position="647"/>
        <end position="678"/>
    </location>
</feature>
<keyword evidence="22" id="KW-1185">Reference proteome</keyword>
<feature type="domain" description="Gnk2-homologous" evidence="20">
    <location>
        <begin position="31"/>
        <end position="133"/>
    </location>
</feature>
<evidence type="ECO:0000256" key="3">
    <source>
        <dbReference type="ARBA" id="ARBA00022553"/>
    </source>
</evidence>
<dbReference type="OrthoDB" id="688481at2759"/>
<dbReference type="InterPro" id="IPR008271">
    <property type="entry name" value="Ser/Thr_kinase_AS"/>
</dbReference>
<dbReference type="FunFam" id="3.30.200.20:FF:000466">
    <property type="entry name" value="Putative LRR receptor-like serine/threonine-protein kinase"/>
    <property type="match status" value="1"/>
</dbReference>
<keyword evidence="9" id="KW-0418">Kinase</keyword>
<keyword evidence="7" id="KW-0677">Repeat</keyword>
<feature type="domain" description="Gnk2-homologous" evidence="20">
    <location>
        <begin position="140"/>
        <end position="246"/>
    </location>
</feature>
<dbReference type="CDD" id="cd14066">
    <property type="entry name" value="STKc_IRAK"/>
    <property type="match status" value="1"/>
</dbReference>
<proteinExistence type="predicted"/>
<evidence type="ECO:0000256" key="12">
    <source>
        <dbReference type="ARBA" id="ARBA00023136"/>
    </source>
</evidence>
<dbReference type="EMBL" id="JAMYWD010000001">
    <property type="protein sequence ID" value="KAJ4981077.1"/>
    <property type="molecule type" value="Genomic_DNA"/>
</dbReference>
<feature type="chain" id="PRO_5040338689" evidence="18">
    <location>
        <begin position="32"/>
        <end position="678"/>
    </location>
</feature>
<comment type="caution">
    <text evidence="21">The sequence shown here is derived from an EMBL/GenBank/DDBJ whole genome shotgun (WGS) entry which is preliminary data.</text>
</comment>
<dbReference type="Gene3D" id="1.10.510.10">
    <property type="entry name" value="Transferase(Phosphotransferase) domain 1"/>
    <property type="match status" value="1"/>
</dbReference>
<dbReference type="SUPFAM" id="SSF56112">
    <property type="entry name" value="Protein kinase-like (PK-like)"/>
    <property type="match status" value="1"/>
</dbReference>
<dbReference type="PROSITE" id="PS00108">
    <property type="entry name" value="PROTEIN_KINASE_ST"/>
    <property type="match status" value="1"/>
</dbReference>
<accession>A0A9Q0L2B8</accession>
<dbReference type="PANTHER" id="PTHR27002">
    <property type="entry name" value="RECEPTOR-LIKE SERINE/THREONINE-PROTEIN KINASE SD1-8"/>
    <property type="match status" value="1"/>
</dbReference>
<keyword evidence="13" id="KW-0675">Receptor</keyword>
<feature type="compositionally biased region" description="Basic and acidic residues" evidence="16">
    <location>
        <begin position="654"/>
        <end position="668"/>
    </location>
</feature>
<feature type="compositionally biased region" description="Polar residues" evidence="16">
    <location>
        <begin position="271"/>
        <end position="284"/>
    </location>
</feature>
<evidence type="ECO:0000256" key="14">
    <source>
        <dbReference type="ARBA" id="ARBA00023180"/>
    </source>
</evidence>
<evidence type="ECO:0000256" key="2">
    <source>
        <dbReference type="ARBA" id="ARBA00022527"/>
    </source>
</evidence>
<keyword evidence="4" id="KW-0808">Transferase</keyword>
<protein>
    <submittedName>
        <fullName evidence="21">Uncharacterized protein</fullName>
    </submittedName>
</protein>
<evidence type="ECO:0000313" key="21">
    <source>
        <dbReference type="EMBL" id="KAJ4981077.1"/>
    </source>
</evidence>
<dbReference type="FunFam" id="3.30.430.20:FF:000002">
    <property type="entry name" value="Cysteine-rich receptor-like protein kinase 10"/>
    <property type="match status" value="1"/>
</dbReference>
<dbReference type="PANTHER" id="PTHR27002:SF1040">
    <property type="entry name" value="OS07G0538400 PROTEIN"/>
    <property type="match status" value="1"/>
</dbReference>
<evidence type="ECO:0000256" key="4">
    <source>
        <dbReference type="ARBA" id="ARBA00022679"/>
    </source>
</evidence>
<name>A0A9Q0L2B8_9MAGN</name>
<evidence type="ECO:0000256" key="10">
    <source>
        <dbReference type="ARBA" id="ARBA00022840"/>
    </source>
</evidence>
<evidence type="ECO:0000256" key="7">
    <source>
        <dbReference type="ARBA" id="ARBA00022737"/>
    </source>
</evidence>
<dbReference type="Gene3D" id="3.30.430.20">
    <property type="entry name" value="Gnk2 domain, C-X8-C-X2-C motif"/>
    <property type="match status" value="2"/>
</dbReference>
<dbReference type="Pfam" id="PF07714">
    <property type="entry name" value="PK_Tyr_Ser-Thr"/>
    <property type="match status" value="1"/>
</dbReference>
<dbReference type="Proteomes" id="UP001141806">
    <property type="component" value="Unassembled WGS sequence"/>
</dbReference>
<keyword evidence="3" id="KW-0597">Phosphoprotein</keyword>
<organism evidence="21 22">
    <name type="scientific">Protea cynaroides</name>
    <dbReference type="NCBI Taxonomy" id="273540"/>
    <lineage>
        <taxon>Eukaryota</taxon>
        <taxon>Viridiplantae</taxon>
        <taxon>Streptophyta</taxon>
        <taxon>Embryophyta</taxon>
        <taxon>Tracheophyta</taxon>
        <taxon>Spermatophyta</taxon>
        <taxon>Magnoliopsida</taxon>
        <taxon>Proteales</taxon>
        <taxon>Proteaceae</taxon>
        <taxon>Protea</taxon>
    </lineage>
</organism>
<dbReference type="InterPro" id="IPR002902">
    <property type="entry name" value="GNK2"/>
</dbReference>
<evidence type="ECO:0000256" key="15">
    <source>
        <dbReference type="PROSITE-ProRule" id="PRU10141"/>
    </source>
</evidence>
<keyword evidence="14" id="KW-0325">Glycoprotein</keyword>
<keyword evidence="10 15" id="KW-0067">ATP-binding</keyword>
<dbReference type="FunFam" id="1.10.510.10:FF:000343">
    <property type="entry name" value="Cysteine-rich receptor-like protein kinase 28"/>
    <property type="match status" value="1"/>
</dbReference>